<feature type="region of interest" description="Disordered" evidence="6">
    <location>
        <begin position="335"/>
        <end position="428"/>
    </location>
</feature>
<evidence type="ECO:0000256" key="5">
    <source>
        <dbReference type="ARBA" id="ARBA00023088"/>
    </source>
</evidence>
<accession>A0A172QAD0</accession>
<feature type="domain" description="Collagen binding" evidence="10">
    <location>
        <begin position="178"/>
        <end position="314"/>
    </location>
</feature>
<feature type="domain" description="Gram-positive cocci surface proteins LPxTG" evidence="9">
    <location>
        <begin position="417"/>
        <end position="458"/>
    </location>
</feature>
<evidence type="ECO:0000256" key="2">
    <source>
        <dbReference type="ARBA" id="ARBA00022512"/>
    </source>
</evidence>
<comment type="subcellular location">
    <subcellularLocation>
        <location evidence="1">Secreted</location>
        <location evidence="1">Cell wall</location>
        <topology evidence="1">Peptidoglycan-anchor</topology>
    </subcellularLocation>
</comment>
<evidence type="ECO:0000256" key="6">
    <source>
        <dbReference type="SAM" id="MobiDB-lite"/>
    </source>
</evidence>
<dbReference type="Pfam" id="PF17961">
    <property type="entry name" value="Big_8"/>
    <property type="match status" value="1"/>
</dbReference>
<dbReference type="Gene3D" id="2.60.40.740">
    <property type="match status" value="1"/>
</dbReference>
<gene>
    <name evidence="12" type="ORF">A0O21_03020</name>
</gene>
<dbReference type="GO" id="GO:0005518">
    <property type="term" value="F:collagen binding"/>
    <property type="evidence" value="ECO:0007669"/>
    <property type="project" value="InterPro"/>
</dbReference>
<sequence>MKMKRKLLSLLTVLAALIGIFSLSQTVKAESVTNYTNTATVTKEDGTLLSENASVGYWEPLAVSNRITFPDEQAIKAGDTLTLKLPEQLSFSTTIPFEVMHDSGELAGQAIINSETGEVTVTFTDIFERLPLDKQMSLNFNVLVNHNTVPTNTPINITYEGVVYPLIVEEHTVVPVSPVITKTGYQDNLDSSIIHWRVLINSQQSLVENLTIADTLGEGQELIPESMLGVQLQFVDGDPVDSLDEAASRPYHYDFSKDITYTNDALGKTNGFTYTIGGTSNNAVFLSYDTRLTSAQAAGTDMTNSVAISGQNITYTTETGYARIEAAYGSASSRILPNVSEETTTTTQTTTENATTTSAPTTTENAATTTAGTTTESSVSTSESATTSPTNNSSENTGTTSSVSEGGPVTTVSSQSKKAKKASLPSTGDENRLLLPIIGIIVVSITIWLFTGQKAKKN</sequence>
<keyword evidence="2" id="KW-0134">Cell wall</keyword>
<dbReference type="NCBIfam" id="TIGR01167">
    <property type="entry name" value="LPXTG_anchor"/>
    <property type="match status" value="1"/>
</dbReference>
<dbReference type="InterPro" id="IPR019931">
    <property type="entry name" value="LPXTG_anchor"/>
</dbReference>
<keyword evidence="7" id="KW-0812">Transmembrane</keyword>
<evidence type="ECO:0000256" key="8">
    <source>
        <dbReference type="SAM" id="SignalP"/>
    </source>
</evidence>
<feature type="chain" id="PRO_5007999694" evidence="8">
    <location>
        <begin position="30"/>
        <end position="458"/>
    </location>
</feature>
<dbReference type="SUPFAM" id="SSF49401">
    <property type="entry name" value="Bacterial adhesins"/>
    <property type="match status" value="2"/>
</dbReference>
<dbReference type="OrthoDB" id="2210709at2"/>
<keyword evidence="13" id="KW-1185">Reference proteome</keyword>
<proteinExistence type="predicted"/>
<organism evidence="12 13">
    <name type="scientific">Streptococcus pantholopis</name>
    <dbReference type="NCBI Taxonomy" id="1811193"/>
    <lineage>
        <taxon>Bacteria</taxon>
        <taxon>Bacillati</taxon>
        <taxon>Bacillota</taxon>
        <taxon>Bacilli</taxon>
        <taxon>Lactobacillales</taxon>
        <taxon>Streptococcaceae</taxon>
        <taxon>Streptococcus</taxon>
    </lineage>
</organism>
<keyword evidence="7" id="KW-1133">Transmembrane helix</keyword>
<dbReference type="KEGG" id="spat:A0O21_03020"/>
<dbReference type="AlphaFoldDB" id="A0A172QAD0"/>
<evidence type="ECO:0000259" key="10">
    <source>
        <dbReference type="Pfam" id="PF05737"/>
    </source>
</evidence>
<dbReference type="Proteomes" id="UP000077317">
    <property type="component" value="Chromosome"/>
</dbReference>
<keyword evidence="3" id="KW-0964">Secreted</keyword>
<dbReference type="Pfam" id="PF05737">
    <property type="entry name" value="Collagen_bind"/>
    <property type="match status" value="1"/>
</dbReference>
<dbReference type="Pfam" id="PF00746">
    <property type="entry name" value="Gram_pos_anchor"/>
    <property type="match status" value="1"/>
</dbReference>
<keyword evidence="4 8" id="KW-0732">Signal</keyword>
<dbReference type="EMBL" id="CP014699">
    <property type="protein sequence ID" value="AND80410.1"/>
    <property type="molecule type" value="Genomic_DNA"/>
</dbReference>
<evidence type="ECO:0000256" key="3">
    <source>
        <dbReference type="ARBA" id="ARBA00022525"/>
    </source>
</evidence>
<evidence type="ECO:0000259" key="11">
    <source>
        <dbReference type="Pfam" id="PF17961"/>
    </source>
</evidence>
<protein>
    <submittedName>
        <fullName evidence="12">Wall-associated protein</fullName>
    </submittedName>
</protein>
<evidence type="ECO:0000313" key="12">
    <source>
        <dbReference type="EMBL" id="AND80410.1"/>
    </source>
</evidence>
<evidence type="ECO:0000256" key="4">
    <source>
        <dbReference type="ARBA" id="ARBA00022729"/>
    </source>
</evidence>
<dbReference type="InterPro" id="IPR008966">
    <property type="entry name" value="Adhesion_dom_sf"/>
</dbReference>
<dbReference type="RefSeq" id="WP_067065082.1">
    <property type="nucleotide sequence ID" value="NZ_CP014699.1"/>
</dbReference>
<dbReference type="Gene3D" id="2.60.40.1280">
    <property type="match status" value="1"/>
</dbReference>
<feature type="domain" description="SDR-like Ig" evidence="11">
    <location>
        <begin position="55"/>
        <end position="153"/>
    </location>
</feature>
<evidence type="ECO:0000313" key="13">
    <source>
        <dbReference type="Proteomes" id="UP000077317"/>
    </source>
</evidence>
<dbReference type="InterPro" id="IPR041171">
    <property type="entry name" value="SDR_Ig"/>
</dbReference>
<reference evidence="12 13" key="1">
    <citation type="journal article" date="2016" name="Int. J. Syst. Evol. Microbiol.">
        <title>Streptococcuspantholopis sp. nov., isolated from faeces of the Tibetan antelope (Pantholops hodgsonii).</title>
        <authorList>
            <person name="Bai X."/>
            <person name="Xiong Y."/>
            <person name="Lu S."/>
            <person name="Jin D."/>
            <person name="Lai X."/>
            <person name="Yang J."/>
            <person name="Niu L."/>
            <person name="Hu S."/>
            <person name="Meng X."/>
            <person name="Pu J."/>
            <person name="Ye C."/>
            <person name="Xu J."/>
        </authorList>
    </citation>
    <scope>NUCLEOTIDE SEQUENCE [LARGE SCALE GENOMIC DNA]</scope>
    <source>
        <strain evidence="12 13">TA 26</strain>
    </source>
</reference>
<keyword evidence="5" id="KW-0572">Peptidoglycan-anchor</keyword>
<name>A0A172QAD0_9STRE</name>
<feature type="transmembrane region" description="Helical" evidence="7">
    <location>
        <begin position="433"/>
        <end position="451"/>
    </location>
</feature>
<reference evidence="13" key="2">
    <citation type="submission" date="2016-03" db="EMBL/GenBank/DDBJ databases">
        <title>Streptococcus antelopensis sp. nov., isolated from the feces of the Tibetan antelope (Pantholops hodgsonii) in Hoh Xil National Nature Reserve, Qinghai, China.</title>
        <authorList>
            <person name="Bai X."/>
        </authorList>
    </citation>
    <scope>NUCLEOTIDE SEQUENCE [LARGE SCALE GENOMIC DNA]</scope>
    <source>
        <strain evidence="13">TA 26</strain>
    </source>
</reference>
<feature type="compositionally biased region" description="Low complexity" evidence="6">
    <location>
        <begin position="337"/>
        <end position="416"/>
    </location>
</feature>
<feature type="signal peptide" evidence="8">
    <location>
        <begin position="1"/>
        <end position="29"/>
    </location>
</feature>
<evidence type="ECO:0000256" key="1">
    <source>
        <dbReference type="ARBA" id="ARBA00004168"/>
    </source>
</evidence>
<dbReference type="InterPro" id="IPR008456">
    <property type="entry name" value="Collagen-bd_dom"/>
</dbReference>
<dbReference type="STRING" id="1811193.A0O21_03020"/>
<evidence type="ECO:0000256" key="7">
    <source>
        <dbReference type="SAM" id="Phobius"/>
    </source>
</evidence>
<evidence type="ECO:0000259" key="9">
    <source>
        <dbReference type="Pfam" id="PF00746"/>
    </source>
</evidence>
<dbReference type="InterPro" id="IPR011252">
    <property type="entry name" value="Fibrogen-bd_dom1"/>
</dbReference>
<keyword evidence="7" id="KW-0472">Membrane</keyword>
<dbReference type="GO" id="GO:0007155">
    <property type="term" value="P:cell adhesion"/>
    <property type="evidence" value="ECO:0007669"/>
    <property type="project" value="InterPro"/>
</dbReference>